<proteinExistence type="predicted"/>
<dbReference type="EMBL" id="JARYZI010000002">
    <property type="protein sequence ID" value="MDH8677418.1"/>
    <property type="molecule type" value="Genomic_DNA"/>
</dbReference>
<comment type="caution">
    <text evidence="1">The sequence shown here is derived from an EMBL/GenBank/DDBJ whole genome shotgun (WGS) entry which is preliminary data.</text>
</comment>
<evidence type="ECO:0000313" key="1">
    <source>
        <dbReference type="EMBL" id="MDH8677418.1"/>
    </source>
</evidence>
<organism evidence="1 2">
    <name type="scientific">Fusibacter bizertensis</name>
    <dbReference type="NCBI Taxonomy" id="1488331"/>
    <lineage>
        <taxon>Bacteria</taxon>
        <taxon>Bacillati</taxon>
        <taxon>Bacillota</taxon>
        <taxon>Clostridia</taxon>
        <taxon>Eubacteriales</taxon>
        <taxon>Eubacteriales Family XII. Incertae Sedis</taxon>
        <taxon>Fusibacter</taxon>
    </lineage>
</organism>
<gene>
    <name evidence="1" type="ORF">QE109_04625</name>
</gene>
<evidence type="ECO:0000313" key="2">
    <source>
        <dbReference type="Proteomes" id="UP001158045"/>
    </source>
</evidence>
<dbReference type="Proteomes" id="UP001158045">
    <property type="component" value="Unassembled WGS sequence"/>
</dbReference>
<accession>A0ABT6NAH4</accession>
<name>A0ABT6NAH4_9FIRM</name>
<reference evidence="1 2" key="1">
    <citation type="submission" date="2023-04" db="EMBL/GenBank/DDBJ databases">
        <title>Fusibacter bizertensis strain WBS, isolated from littoral bottom sediments of the Arctic seas - biochemical and genomic analysis.</title>
        <authorList>
            <person name="Brioukhanov A.L."/>
        </authorList>
    </citation>
    <scope>NUCLEOTIDE SEQUENCE [LARGE SCALE GENOMIC DNA]</scope>
    <source>
        <strain evidence="1 2">WBS</strain>
    </source>
</reference>
<dbReference type="RefSeq" id="WP_281093232.1">
    <property type="nucleotide sequence ID" value="NZ_JARYZI010000002.1"/>
</dbReference>
<keyword evidence="2" id="KW-1185">Reference proteome</keyword>
<protein>
    <submittedName>
        <fullName evidence="1">Uncharacterized protein</fullName>
    </submittedName>
</protein>
<sequence length="42" mass="4836">MEHLTKMKVFKDNESSKVLKVTITNGEKIFVLNEIENITSLL</sequence>